<dbReference type="Proteomes" id="UP000198647">
    <property type="component" value="Unassembled WGS sequence"/>
</dbReference>
<dbReference type="EMBL" id="FNOS01000002">
    <property type="protein sequence ID" value="SDX72653.1"/>
    <property type="molecule type" value="Genomic_DNA"/>
</dbReference>
<dbReference type="InterPro" id="IPR014913">
    <property type="entry name" value="YppE-like"/>
</dbReference>
<dbReference type="RefSeq" id="WP_093106277.1">
    <property type="nucleotide sequence ID" value="NZ_FNOS01000002.1"/>
</dbReference>
<reference evidence="1 2" key="1">
    <citation type="submission" date="2016-10" db="EMBL/GenBank/DDBJ databases">
        <authorList>
            <person name="Varghese N."/>
            <person name="Submissions S."/>
        </authorList>
    </citation>
    <scope>NUCLEOTIDE SEQUENCE [LARGE SCALE GENOMIC DNA]</scope>
    <source>
        <strain evidence="1 2">DSM 20748</strain>
    </source>
</reference>
<evidence type="ECO:0000313" key="2">
    <source>
        <dbReference type="Proteomes" id="UP000198647"/>
    </source>
</evidence>
<dbReference type="SUPFAM" id="SSF140415">
    <property type="entry name" value="YppE-like"/>
    <property type="match status" value="1"/>
</dbReference>
<organism evidence="1 2">
    <name type="scientific">Salimicrobium album</name>
    <dbReference type="NCBI Taxonomy" id="50717"/>
    <lineage>
        <taxon>Bacteria</taxon>
        <taxon>Bacillati</taxon>
        <taxon>Bacillota</taxon>
        <taxon>Bacilli</taxon>
        <taxon>Bacillales</taxon>
        <taxon>Bacillaceae</taxon>
        <taxon>Salimicrobium</taxon>
    </lineage>
</organism>
<dbReference type="Gene3D" id="1.20.120.440">
    <property type="entry name" value="YppE-like"/>
    <property type="match status" value="1"/>
</dbReference>
<gene>
    <name evidence="1" type="ORF">SAMN04488081_1208</name>
</gene>
<keyword evidence="2" id="KW-1185">Reference proteome</keyword>
<accession>A0A1H3E1Q7</accession>
<evidence type="ECO:0000313" key="1">
    <source>
        <dbReference type="EMBL" id="SDX72653.1"/>
    </source>
</evidence>
<name>A0A1H3E1Q7_9BACI</name>
<dbReference type="Pfam" id="PF08807">
    <property type="entry name" value="DUF1798"/>
    <property type="match status" value="1"/>
</dbReference>
<sequence length="115" mass="13925">MSLQKRTRTLKESLDELHERYTSHTGPVDRTDHEFFEKVKNETAPYFELVQDWYEEVEPFVKERDVTVHPNQIKSTHENIEMLILHSYYLDVDKNRYKDLHQSSHYVLDMVLDNL</sequence>
<proteinExistence type="predicted"/>
<protein>
    <recommendedName>
        <fullName evidence="3">DUF1798 family protein</fullName>
    </recommendedName>
</protein>
<comment type="caution">
    <text evidence="1">The sequence shown here is derived from an EMBL/GenBank/DDBJ whole genome shotgun (WGS) entry which is preliminary data.</text>
</comment>
<evidence type="ECO:0008006" key="3">
    <source>
        <dbReference type="Google" id="ProtNLM"/>
    </source>
</evidence>
<dbReference type="InterPro" id="IPR023351">
    <property type="entry name" value="YppE-like_sf"/>
</dbReference>